<dbReference type="CDD" id="cd00519">
    <property type="entry name" value="Lipase_3"/>
    <property type="match status" value="1"/>
</dbReference>
<evidence type="ECO:0000256" key="7">
    <source>
        <dbReference type="SAM" id="MobiDB-lite"/>
    </source>
</evidence>
<comment type="similarity">
    <text evidence="1 5 6">Belongs to the peptidase S8 family.</text>
</comment>
<dbReference type="SUPFAM" id="SSF53474">
    <property type="entry name" value="alpha/beta-Hydrolases"/>
    <property type="match status" value="1"/>
</dbReference>
<evidence type="ECO:0000259" key="8">
    <source>
        <dbReference type="Pfam" id="PF00082"/>
    </source>
</evidence>
<dbReference type="PANTHER" id="PTHR43806:SF11">
    <property type="entry name" value="CEREVISIN-RELATED"/>
    <property type="match status" value="1"/>
</dbReference>
<proteinExistence type="inferred from homology"/>
<evidence type="ECO:0000256" key="2">
    <source>
        <dbReference type="ARBA" id="ARBA00022670"/>
    </source>
</evidence>
<organism evidence="10 11">
    <name type="scientific">Salipiger mangrovisoli</name>
    <dbReference type="NCBI Taxonomy" id="2865933"/>
    <lineage>
        <taxon>Bacteria</taxon>
        <taxon>Pseudomonadati</taxon>
        <taxon>Pseudomonadota</taxon>
        <taxon>Alphaproteobacteria</taxon>
        <taxon>Rhodobacterales</taxon>
        <taxon>Roseobacteraceae</taxon>
        <taxon>Salipiger</taxon>
    </lineage>
</organism>
<evidence type="ECO:0000313" key="10">
    <source>
        <dbReference type="EMBL" id="MBE9638203.1"/>
    </source>
</evidence>
<comment type="caution">
    <text evidence="10">The sequence shown here is derived from an EMBL/GenBank/DDBJ whole genome shotgun (WGS) entry which is preliminary data.</text>
</comment>
<dbReference type="InterPro" id="IPR036852">
    <property type="entry name" value="Peptidase_S8/S53_dom_sf"/>
</dbReference>
<dbReference type="InterPro" id="IPR022398">
    <property type="entry name" value="Peptidase_S8_His-AS"/>
</dbReference>
<evidence type="ECO:0000259" key="9">
    <source>
        <dbReference type="Pfam" id="PF01764"/>
    </source>
</evidence>
<feature type="domain" description="Peptidase S8/S53" evidence="8">
    <location>
        <begin position="787"/>
        <end position="907"/>
    </location>
</feature>
<dbReference type="InterPro" id="IPR029058">
    <property type="entry name" value="AB_hydrolase_fold"/>
</dbReference>
<protein>
    <submittedName>
        <fullName evidence="10">S8 family serine peptidase</fullName>
    </submittedName>
</protein>
<dbReference type="PANTHER" id="PTHR43806">
    <property type="entry name" value="PEPTIDASE S8"/>
    <property type="match status" value="1"/>
</dbReference>
<feature type="active site" description="Charge relay system" evidence="5">
    <location>
        <position position="857"/>
    </location>
</feature>
<feature type="active site" description="Charge relay system" evidence="5">
    <location>
        <position position="527"/>
    </location>
</feature>
<dbReference type="Gene3D" id="2.60.120.1290">
    <property type="match status" value="1"/>
</dbReference>
<sequence>MQFTDEWVAQRGFSWKAAYALVSACRLSYEPTAESRRVLGQVWRVQGRVFRAGSTEGLLAMGPRSAVIAFRGTQGLADWMSNLQIPPAHSAAFGAAVHSGFLAAYATVAHLVDRAVQEAGGRTLWFTGHSLGGAIAVIAAAHHRARHPAGVVTFGQPRMLSDGAAGFMTSAFGSSYVRVVNDDDVVARIPIIYRHSGRLLHFDFAGALESEGAGPDGRGVAAEVAAENDGPARVSPEEEAAIERTARAVDAAVPGGELEFDGLEGRVARGADVAIEGVIPGVPAHRIDAYVQLMRVRALATEAEDDTFDDGAGALLRPRDDDTEGGLESSFEMGFEADDAESGDAAPPPQTPRASPRSARQPVVIRLRSEAWVPPAGMPVSSRFGQFATGRASAADIDALRRDPMVGAIEVSREAGIEELDESVRFVGAADIHRPPIDERGDQAIVGLIDTGVDILHQAFRRPDGSTRLLALWDQRGSGGATPAAQDAAFTQDHGRLYLGAEIDALIAAHEAGRQEVPERLRDLAGHGTHVAGIAAGRAVGGMADGMAPEAAILCVVAAITQRPDEPPSVGYSMSHVDALAFLRRAAQGGTAVLAPPLPIAINVSLGMNAGAHDGSTTLEAAFDAITGGGRDPDCVIVKSAGNERGHAGHAKVSVADGLLADLSWTSSSRFREADYFEAWIDGMDDVAFRLIAPSGEASVFTSFDAPETEVTLGGNLCRLHLKELHPDNGAHRLVISILAQPEAIQSGAWRLEMHGRRMVSAAREVHIWVERTQERPIRFDTQDPEMTLSVPGTARTVIAVGACNSEVPSRLNDSSSWGLTRDGRRKPELCAPGFQIRSAQAGGSDLQAVVAKSGTSMAAPHVTGAIALVMSRRRKLGLAPLNAVQFQTALIRTVRGSPLHHHVGAGYGVLDARALFEDLTT</sequence>
<dbReference type="PRINTS" id="PR00723">
    <property type="entry name" value="SUBTILISIN"/>
</dbReference>
<dbReference type="InterPro" id="IPR050131">
    <property type="entry name" value="Peptidase_S8_subtilisin-like"/>
</dbReference>
<reference evidence="10 11" key="1">
    <citation type="journal article" date="2021" name="Int. J. Syst. Evol. Microbiol.">
        <title>Salipiger mangrovisoli sp. nov., isolated from mangrove soil and the proposal for the reclassification of Paraphaeobacter pallidus as Salipiger pallidus comb. nov.</title>
        <authorList>
            <person name="Du J."/>
            <person name="Liu Y."/>
            <person name="Pei T."/>
            <person name="Deng M.R."/>
            <person name="Zhu H."/>
        </authorList>
    </citation>
    <scope>NUCLEOTIDE SEQUENCE [LARGE SCALE GENOMIC DNA]</scope>
    <source>
        <strain evidence="10 11">6D45A</strain>
    </source>
</reference>
<dbReference type="PROSITE" id="PS00138">
    <property type="entry name" value="SUBTILASE_SER"/>
    <property type="match status" value="1"/>
</dbReference>
<dbReference type="InterPro" id="IPR023827">
    <property type="entry name" value="Peptidase_S8_Asp-AS"/>
</dbReference>
<dbReference type="RefSeq" id="WP_194135510.1">
    <property type="nucleotide sequence ID" value="NZ_JADFFK010000011.1"/>
</dbReference>
<evidence type="ECO:0000256" key="5">
    <source>
        <dbReference type="PROSITE-ProRule" id="PRU01240"/>
    </source>
</evidence>
<dbReference type="InterPro" id="IPR000209">
    <property type="entry name" value="Peptidase_S8/S53_dom"/>
</dbReference>
<dbReference type="InterPro" id="IPR023828">
    <property type="entry name" value="Peptidase_S8_Ser-AS"/>
</dbReference>
<dbReference type="Pfam" id="PF01764">
    <property type="entry name" value="Lipase_3"/>
    <property type="match status" value="1"/>
</dbReference>
<dbReference type="EMBL" id="JADFFK010000011">
    <property type="protein sequence ID" value="MBE9638203.1"/>
    <property type="molecule type" value="Genomic_DNA"/>
</dbReference>
<evidence type="ECO:0000256" key="4">
    <source>
        <dbReference type="ARBA" id="ARBA00022825"/>
    </source>
</evidence>
<dbReference type="PROSITE" id="PS00137">
    <property type="entry name" value="SUBTILASE_HIS"/>
    <property type="match status" value="1"/>
</dbReference>
<dbReference type="InterPro" id="IPR015500">
    <property type="entry name" value="Peptidase_S8_subtilisin-rel"/>
</dbReference>
<keyword evidence="4 5" id="KW-0720">Serine protease</keyword>
<keyword evidence="2 5" id="KW-0645">Protease</keyword>
<feature type="domain" description="Peptidase S8/S53" evidence="8">
    <location>
        <begin position="441"/>
        <end position="647"/>
    </location>
</feature>
<dbReference type="PROSITE" id="PS00136">
    <property type="entry name" value="SUBTILASE_ASP"/>
    <property type="match status" value="1"/>
</dbReference>
<evidence type="ECO:0000256" key="3">
    <source>
        <dbReference type="ARBA" id="ARBA00022801"/>
    </source>
</evidence>
<feature type="region of interest" description="Disordered" evidence="7">
    <location>
        <begin position="308"/>
        <end position="361"/>
    </location>
</feature>
<dbReference type="Gene3D" id="3.40.50.1820">
    <property type="entry name" value="alpha/beta hydrolase"/>
    <property type="match status" value="1"/>
</dbReference>
<dbReference type="SUPFAM" id="SSF52743">
    <property type="entry name" value="Subtilisin-like"/>
    <property type="match status" value="1"/>
</dbReference>
<keyword evidence="11" id="KW-1185">Reference proteome</keyword>
<evidence type="ECO:0000256" key="6">
    <source>
        <dbReference type="RuleBase" id="RU003355"/>
    </source>
</evidence>
<gene>
    <name evidence="10" type="ORF">IQ782_15225</name>
</gene>
<dbReference type="Proteomes" id="UP000607796">
    <property type="component" value="Unassembled WGS sequence"/>
</dbReference>
<evidence type="ECO:0000313" key="11">
    <source>
        <dbReference type="Proteomes" id="UP000607796"/>
    </source>
</evidence>
<accession>A0ABR9X3N7</accession>
<dbReference type="Gene3D" id="3.40.50.200">
    <property type="entry name" value="Peptidase S8/S53 domain"/>
    <property type="match status" value="1"/>
</dbReference>
<keyword evidence="3 5" id="KW-0378">Hydrolase</keyword>
<evidence type="ECO:0000256" key="1">
    <source>
        <dbReference type="ARBA" id="ARBA00011073"/>
    </source>
</evidence>
<dbReference type="InterPro" id="IPR002921">
    <property type="entry name" value="Fungal_lipase-type"/>
</dbReference>
<feature type="domain" description="Fungal lipase-type" evidence="9">
    <location>
        <begin position="67"/>
        <end position="192"/>
    </location>
</feature>
<dbReference type="Pfam" id="PF00082">
    <property type="entry name" value="Peptidase_S8"/>
    <property type="match status" value="2"/>
</dbReference>
<name>A0ABR9X3N7_9RHOB</name>
<dbReference type="PROSITE" id="PS51892">
    <property type="entry name" value="SUBTILASE"/>
    <property type="match status" value="1"/>
</dbReference>
<feature type="active site" description="Charge relay system" evidence="5">
    <location>
        <position position="450"/>
    </location>
</feature>